<proteinExistence type="inferred from homology"/>
<protein>
    <recommendedName>
        <fullName evidence="2">YCII-related domain-containing protein</fullName>
    </recommendedName>
</protein>
<dbReference type="OrthoDB" id="668782at2"/>
<dbReference type="InterPro" id="IPR005545">
    <property type="entry name" value="YCII"/>
</dbReference>
<evidence type="ECO:0000313" key="3">
    <source>
        <dbReference type="EMBL" id="PRY34784.1"/>
    </source>
</evidence>
<evidence type="ECO:0000259" key="2">
    <source>
        <dbReference type="Pfam" id="PF03795"/>
    </source>
</evidence>
<dbReference type="Gene3D" id="3.30.70.1060">
    <property type="entry name" value="Dimeric alpha+beta barrel"/>
    <property type="match status" value="1"/>
</dbReference>
<keyword evidence="4" id="KW-1185">Reference proteome</keyword>
<comment type="caution">
    <text evidence="3">The sequence shown here is derived from an EMBL/GenBank/DDBJ whole genome shotgun (WGS) entry which is preliminary data.</text>
</comment>
<name>A0A2T0SMZ3_9PSEU</name>
<dbReference type="EMBL" id="PVTF01000015">
    <property type="protein sequence ID" value="PRY34784.1"/>
    <property type="molecule type" value="Genomic_DNA"/>
</dbReference>
<dbReference type="AlphaFoldDB" id="A0A2T0SMZ3"/>
<reference evidence="3 4" key="1">
    <citation type="submission" date="2018-03" db="EMBL/GenBank/DDBJ databases">
        <title>Genomic Encyclopedia of Archaeal and Bacterial Type Strains, Phase II (KMG-II): from individual species to whole genera.</title>
        <authorList>
            <person name="Goeker M."/>
        </authorList>
    </citation>
    <scope>NUCLEOTIDE SEQUENCE [LARGE SCALE GENOMIC DNA]</scope>
    <source>
        <strain evidence="3 4">DSM 44720</strain>
    </source>
</reference>
<dbReference type="PANTHER" id="PTHR35174">
    <property type="entry name" value="BLL7171 PROTEIN-RELATED"/>
    <property type="match status" value="1"/>
</dbReference>
<comment type="similarity">
    <text evidence="1">Belongs to the YciI family.</text>
</comment>
<dbReference type="InterPro" id="IPR011008">
    <property type="entry name" value="Dimeric_a/b-barrel"/>
</dbReference>
<organism evidence="3 4">
    <name type="scientific">Umezawaea tangerina</name>
    <dbReference type="NCBI Taxonomy" id="84725"/>
    <lineage>
        <taxon>Bacteria</taxon>
        <taxon>Bacillati</taxon>
        <taxon>Actinomycetota</taxon>
        <taxon>Actinomycetes</taxon>
        <taxon>Pseudonocardiales</taxon>
        <taxon>Pseudonocardiaceae</taxon>
        <taxon>Umezawaea</taxon>
    </lineage>
</organism>
<evidence type="ECO:0000313" key="4">
    <source>
        <dbReference type="Proteomes" id="UP000239494"/>
    </source>
</evidence>
<sequence>MKQYLLSIYQPDGPTPSPEFLAPIMADLAVWNDDLRAADAWVFGAGLFPPSTATVVRADADGVLTTDGPFVEAKEHIGGFTVVRAPDLDAALEWGRRLSLATTLPVEVRPMQDNG</sequence>
<accession>A0A2T0SMZ3</accession>
<dbReference type="PANTHER" id="PTHR35174:SF3">
    <property type="entry name" value="BLL7171 PROTEIN"/>
    <property type="match status" value="1"/>
</dbReference>
<evidence type="ECO:0000256" key="1">
    <source>
        <dbReference type="ARBA" id="ARBA00007689"/>
    </source>
</evidence>
<dbReference type="Pfam" id="PF03795">
    <property type="entry name" value="YCII"/>
    <property type="match status" value="1"/>
</dbReference>
<dbReference type="RefSeq" id="WP_106194185.1">
    <property type="nucleotide sequence ID" value="NZ_PVTF01000015.1"/>
</dbReference>
<feature type="domain" description="YCII-related" evidence="2">
    <location>
        <begin position="15"/>
        <end position="109"/>
    </location>
</feature>
<dbReference type="SUPFAM" id="SSF54909">
    <property type="entry name" value="Dimeric alpha+beta barrel"/>
    <property type="match status" value="1"/>
</dbReference>
<gene>
    <name evidence="3" type="ORF">CLV43_11560</name>
</gene>
<dbReference type="Proteomes" id="UP000239494">
    <property type="component" value="Unassembled WGS sequence"/>
</dbReference>